<evidence type="ECO:0000256" key="8">
    <source>
        <dbReference type="SAM" id="Phobius"/>
    </source>
</evidence>
<feature type="transmembrane region" description="Helical" evidence="8">
    <location>
        <begin position="252"/>
        <end position="275"/>
    </location>
</feature>
<protein>
    <submittedName>
        <fullName evidence="9">UDP-GlcNAc:undecaprenyl-phosphate GlcNAc-1-phosphate transferase</fullName>
    </submittedName>
</protein>
<proteinExistence type="predicted"/>
<feature type="transmembrane region" description="Helical" evidence="8">
    <location>
        <begin position="48"/>
        <end position="69"/>
    </location>
</feature>
<evidence type="ECO:0000256" key="2">
    <source>
        <dbReference type="ARBA" id="ARBA00022475"/>
    </source>
</evidence>
<feature type="transmembrane region" description="Helical" evidence="8">
    <location>
        <begin position="228"/>
        <end position="246"/>
    </location>
</feature>
<comment type="subcellular location">
    <subcellularLocation>
        <location evidence="1">Cell membrane</location>
        <topology evidence="1">Multi-pass membrane protein</topology>
    </subcellularLocation>
</comment>
<dbReference type="Proteomes" id="UP000293638">
    <property type="component" value="Unassembled WGS sequence"/>
</dbReference>
<dbReference type="CDD" id="cd06853">
    <property type="entry name" value="GT_WecA_like"/>
    <property type="match status" value="1"/>
</dbReference>
<keyword evidence="10" id="KW-1185">Reference proteome</keyword>
<evidence type="ECO:0000256" key="6">
    <source>
        <dbReference type="ARBA" id="ARBA00023136"/>
    </source>
</evidence>
<dbReference type="GO" id="GO:0009103">
    <property type="term" value="P:lipopolysaccharide biosynthetic process"/>
    <property type="evidence" value="ECO:0007669"/>
    <property type="project" value="TreeGrafter"/>
</dbReference>
<evidence type="ECO:0000313" key="9">
    <source>
        <dbReference type="EMBL" id="RZS87109.1"/>
    </source>
</evidence>
<feature type="transmembrane region" description="Helical" evidence="8">
    <location>
        <begin position="313"/>
        <end position="331"/>
    </location>
</feature>
<dbReference type="GO" id="GO:0005886">
    <property type="term" value="C:plasma membrane"/>
    <property type="evidence" value="ECO:0007669"/>
    <property type="project" value="UniProtKB-SubCell"/>
</dbReference>
<feature type="binding site" evidence="7">
    <location>
        <position position="158"/>
    </location>
    <ligand>
        <name>Mg(2+)</name>
        <dbReference type="ChEBI" id="CHEBI:18420"/>
    </ligand>
</feature>
<dbReference type="EMBL" id="SGXD01000003">
    <property type="protein sequence ID" value="RZS87109.1"/>
    <property type="molecule type" value="Genomic_DNA"/>
</dbReference>
<dbReference type="GO" id="GO:0016780">
    <property type="term" value="F:phosphotransferase activity, for other substituted phosphate groups"/>
    <property type="evidence" value="ECO:0007669"/>
    <property type="project" value="InterPro"/>
</dbReference>
<keyword evidence="5 8" id="KW-1133">Transmembrane helix</keyword>
<feature type="transmembrane region" description="Helical" evidence="8">
    <location>
        <begin position="197"/>
        <end position="216"/>
    </location>
</feature>
<gene>
    <name evidence="9" type="ORF">EV189_2531</name>
</gene>
<dbReference type="PANTHER" id="PTHR22926">
    <property type="entry name" value="PHOSPHO-N-ACETYLMURAMOYL-PENTAPEPTIDE-TRANSFERASE"/>
    <property type="match status" value="1"/>
</dbReference>
<dbReference type="GO" id="GO:0046872">
    <property type="term" value="F:metal ion binding"/>
    <property type="evidence" value="ECO:0007669"/>
    <property type="project" value="UniProtKB-KW"/>
</dbReference>
<keyword evidence="6 8" id="KW-0472">Membrane</keyword>
<dbReference type="InterPro" id="IPR000715">
    <property type="entry name" value="Glycosyl_transferase_4"/>
</dbReference>
<dbReference type="OrthoDB" id="9783652at2"/>
<evidence type="ECO:0000256" key="3">
    <source>
        <dbReference type="ARBA" id="ARBA00022679"/>
    </source>
</evidence>
<feature type="binding site" evidence="7">
    <location>
        <position position="225"/>
    </location>
    <ligand>
        <name>Mg(2+)</name>
        <dbReference type="ChEBI" id="CHEBI:18420"/>
    </ligand>
</feature>
<evidence type="ECO:0000313" key="10">
    <source>
        <dbReference type="Proteomes" id="UP000293638"/>
    </source>
</evidence>
<name>A0A4Q7NPB0_9ACTN</name>
<feature type="transmembrane region" description="Helical" evidence="8">
    <location>
        <begin position="337"/>
        <end position="357"/>
    </location>
</feature>
<feature type="transmembrane region" description="Helical" evidence="8">
    <location>
        <begin position="134"/>
        <end position="154"/>
    </location>
</feature>
<evidence type="ECO:0000256" key="4">
    <source>
        <dbReference type="ARBA" id="ARBA00022692"/>
    </source>
</evidence>
<dbReference type="GO" id="GO:0071555">
    <property type="term" value="P:cell wall organization"/>
    <property type="evidence" value="ECO:0007669"/>
    <property type="project" value="TreeGrafter"/>
</dbReference>
<evidence type="ECO:0000256" key="7">
    <source>
        <dbReference type="PIRSR" id="PIRSR600715-1"/>
    </source>
</evidence>
<comment type="caution">
    <text evidence="9">The sequence shown here is derived from an EMBL/GenBank/DDBJ whole genome shotgun (WGS) entry which is preliminary data.</text>
</comment>
<keyword evidence="3 9" id="KW-0808">Transferase</keyword>
<feature type="transmembrane region" description="Helical" evidence="8">
    <location>
        <begin position="166"/>
        <end position="185"/>
    </location>
</feature>
<keyword evidence="2" id="KW-1003">Cell membrane</keyword>
<keyword evidence="7" id="KW-0479">Metal-binding</keyword>
<dbReference type="RefSeq" id="WP_130493284.1">
    <property type="nucleotide sequence ID" value="NZ_SGXD01000003.1"/>
</dbReference>
<evidence type="ECO:0000256" key="1">
    <source>
        <dbReference type="ARBA" id="ARBA00004651"/>
    </source>
</evidence>
<keyword evidence="7" id="KW-0460">Magnesium</keyword>
<dbReference type="AlphaFoldDB" id="A0A4Q7NPB0"/>
<comment type="cofactor">
    <cofactor evidence="7">
        <name>Mg(2+)</name>
        <dbReference type="ChEBI" id="CHEBI:18420"/>
    </cofactor>
</comment>
<reference evidence="9 10" key="1">
    <citation type="submission" date="2019-02" db="EMBL/GenBank/DDBJ databases">
        <title>Genomic Encyclopedia of Type Strains, Phase IV (KMG-IV): sequencing the most valuable type-strain genomes for metagenomic binning, comparative biology and taxonomic classification.</title>
        <authorList>
            <person name="Goeker M."/>
        </authorList>
    </citation>
    <scope>NUCLEOTIDE SEQUENCE [LARGE SCALE GENOMIC DNA]</scope>
    <source>
        <strain evidence="9 10">DSM 45622</strain>
    </source>
</reference>
<dbReference type="PANTHER" id="PTHR22926:SF3">
    <property type="entry name" value="UNDECAPRENYL-PHOSPHATE ALPHA-N-ACETYLGLUCOSAMINYL 1-PHOSPHATE TRANSFERASE"/>
    <property type="match status" value="1"/>
</dbReference>
<organism evidence="9 10">
    <name type="scientific">Motilibacter rhizosphaerae</name>
    <dbReference type="NCBI Taxonomy" id="598652"/>
    <lineage>
        <taxon>Bacteria</taxon>
        <taxon>Bacillati</taxon>
        <taxon>Actinomycetota</taxon>
        <taxon>Actinomycetes</taxon>
        <taxon>Motilibacterales</taxon>
        <taxon>Motilibacteraceae</taxon>
        <taxon>Motilibacter</taxon>
    </lineage>
</organism>
<accession>A0A4Q7NPB0</accession>
<dbReference type="Pfam" id="PF00953">
    <property type="entry name" value="Glycos_transf_4"/>
    <property type="match status" value="1"/>
</dbReference>
<evidence type="ECO:0000256" key="5">
    <source>
        <dbReference type="ARBA" id="ARBA00022989"/>
    </source>
</evidence>
<keyword evidence="4 8" id="KW-0812">Transmembrane</keyword>
<dbReference type="GO" id="GO:0044038">
    <property type="term" value="P:cell wall macromolecule biosynthetic process"/>
    <property type="evidence" value="ECO:0007669"/>
    <property type="project" value="TreeGrafter"/>
</dbReference>
<sequence>MRSYLLTALVAATVTYLLVPLVRRAAVAAGAMTPVRERDVHSEPVPRGGGLAMLGGLAVALLVASRLPLVDEVFRDTSDPEALLSGATLITLLGLADDKWGLDPLTKLAGQCVAAGVMVLQGVQLLWLPLPGETYVLTPVEGTVLTVLVVVVMINAVNFVDGLDGLAAGIMMIAAGAFFVASYQLSVDAGVPRAATPTLATAALVGMCAGFLPHNFHPAKVFMGDTGAMLLGLLFAAAVVSLTGQVEPRDFSAHLLGPAVLPLALPVVVVLVPLLDLGMAVVRRTWAGSSPFAADKRHLHHRLLEIGHSHRRAVLIMYAWSALVAFAVVLLPRTPGVWPKAALAGAVVVALVLTLGVDRGRWVRREPGGRSSRGTRA</sequence>